<comment type="caution">
    <text evidence="3">The sequence shown here is derived from an EMBL/GenBank/DDBJ whole genome shotgun (WGS) entry which is preliminary data.</text>
</comment>
<reference evidence="3 4" key="1">
    <citation type="submission" date="2024-11" db="EMBL/GenBank/DDBJ databases">
        <title>Chromosome-level genome assembly of Eucalyptus globulus Labill. provides insights into its genome evolution.</title>
        <authorList>
            <person name="Li X."/>
        </authorList>
    </citation>
    <scope>NUCLEOTIDE SEQUENCE [LARGE SCALE GENOMIC DNA]</scope>
    <source>
        <strain evidence="3">CL2024</strain>
        <tissue evidence="3">Fresh tender leaves</tissue>
    </source>
</reference>
<feature type="compositionally biased region" description="Low complexity" evidence="1">
    <location>
        <begin position="403"/>
        <end position="413"/>
    </location>
</feature>
<name>A0ABD3LM26_EUCGL</name>
<gene>
    <name evidence="3" type="ORF">ACJRO7_012481</name>
</gene>
<dbReference type="EMBL" id="JBJKBG010000002">
    <property type="protein sequence ID" value="KAL3751658.1"/>
    <property type="molecule type" value="Genomic_DNA"/>
</dbReference>
<dbReference type="SUPFAM" id="SSF50405">
    <property type="entry name" value="Actin-crosslinking proteins"/>
    <property type="match status" value="2"/>
</dbReference>
<dbReference type="PANTHER" id="PTHR31205">
    <property type="entry name" value="ACTIN CROSS-LINKING PROTEIN (DUF569)"/>
    <property type="match status" value="1"/>
</dbReference>
<accession>A0ABD3LM26</accession>
<dbReference type="AlphaFoldDB" id="A0ABD3LM26"/>
<feature type="region of interest" description="Disordered" evidence="1">
    <location>
        <begin position="189"/>
        <end position="218"/>
    </location>
</feature>
<evidence type="ECO:0000313" key="3">
    <source>
        <dbReference type="EMBL" id="KAL3751658.1"/>
    </source>
</evidence>
<evidence type="ECO:0000259" key="2">
    <source>
        <dbReference type="Pfam" id="PF04601"/>
    </source>
</evidence>
<dbReference type="Pfam" id="PF04601">
    <property type="entry name" value="DUF569"/>
    <property type="match status" value="2"/>
</dbReference>
<sequence length="555" mass="61775">MDFFTKTTAVKLRSHLGKYLIPGASIGEPVRQKRGAERSRASTWVVERVEGRSHVVRLRSCHGGYLAATEEPFLMGMTGNKVAVAPPVGVGELDQWNTEWEPVRYGFQVQLKSWCGKYLRANGGTPPWRNSVTHDEPYTGSTKKWILWDVEAEGEAELASEEGGLEKYLTSMSSLSSVAEDALSVFAENGGSPRRSDLSNLSYEHDQLSSHHSSNKHRSGMDFFRQAKAVRLRSHHHKYLYANEDEESVSQDRKGSSNKAKWTVEFVNTSGYGNDCLFIRLKSCYGRYLTASNKPFMLGISGRKVLQMQTGRLDSSVEWEPIREGNRIKLRTRYGNFLKANKGLPPMRDSVTHDIPQRTSTQDWILWEVDIVEIEVDSPSASDQPSRAQPVDRNMDISMVSQNSFSSSVSETSGNLSRQESSDSLVAPPPPPAASPSPPRVTEGRIVYYHIADENGEVVGEDMEGYCLNNFKGNTVEELSRKLSEETGIDSLTVCSHNPLNGKLFPLRLRLPPNIIMNVVVVPSFSSANTKITSPHSFLFGVFSLASDFTDQGIL</sequence>
<feature type="region of interest" description="Disordered" evidence="1">
    <location>
        <begin position="403"/>
        <end position="441"/>
    </location>
</feature>
<organism evidence="3 4">
    <name type="scientific">Eucalyptus globulus</name>
    <name type="common">Tasmanian blue gum</name>
    <dbReference type="NCBI Taxonomy" id="34317"/>
    <lineage>
        <taxon>Eukaryota</taxon>
        <taxon>Viridiplantae</taxon>
        <taxon>Streptophyta</taxon>
        <taxon>Embryophyta</taxon>
        <taxon>Tracheophyta</taxon>
        <taxon>Spermatophyta</taxon>
        <taxon>Magnoliopsida</taxon>
        <taxon>eudicotyledons</taxon>
        <taxon>Gunneridae</taxon>
        <taxon>Pentapetalae</taxon>
        <taxon>rosids</taxon>
        <taxon>malvids</taxon>
        <taxon>Myrtales</taxon>
        <taxon>Myrtaceae</taxon>
        <taxon>Myrtoideae</taxon>
        <taxon>Eucalypteae</taxon>
        <taxon>Eucalyptus</taxon>
    </lineage>
</organism>
<dbReference type="CDD" id="cd23340">
    <property type="entry name" value="beta-trefoil_FSCN_ACP-like"/>
    <property type="match status" value="2"/>
</dbReference>
<protein>
    <recommendedName>
        <fullName evidence="2">DUF569 domain-containing protein</fullName>
    </recommendedName>
</protein>
<dbReference type="InterPro" id="IPR008999">
    <property type="entry name" value="Actin-crosslinking"/>
</dbReference>
<evidence type="ECO:0000313" key="4">
    <source>
        <dbReference type="Proteomes" id="UP001634007"/>
    </source>
</evidence>
<dbReference type="InterPro" id="IPR007679">
    <property type="entry name" value="DUF569"/>
</dbReference>
<dbReference type="PANTHER" id="PTHR31205:SF69">
    <property type="entry name" value="ACTIN CROSS-LINKING PROTEIN (DUF569)"/>
    <property type="match status" value="1"/>
</dbReference>
<keyword evidence="4" id="KW-1185">Reference proteome</keyword>
<dbReference type="Gene3D" id="2.80.10.50">
    <property type="match status" value="2"/>
</dbReference>
<feature type="compositionally biased region" description="Polar residues" evidence="1">
    <location>
        <begin position="414"/>
        <end position="424"/>
    </location>
</feature>
<dbReference type="FunFam" id="2.80.10.50:FF:000067">
    <property type="entry name" value="BnaC05g19630D protein"/>
    <property type="match status" value="2"/>
</dbReference>
<feature type="compositionally biased region" description="Pro residues" evidence="1">
    <location>
        <begin position="427"/>
        <end position="439"/>
    </location>
</feature>
<feature type="domain" description="DUF569" evidence="2">
    <location>
        <begin position="221"/>
        <end position="367"/>
    </location>
</feature>
<evidence type="ECO:0000256" key="1">
    <source>
        <dbReference type="SAM" id="MobiDB-lite"/>
    </source>
</evidence>
<feature type="domain" description="DUF569" evidence="2">
    <location>
        <begin position="1"/>
        <end position="148"/>
    </location>
</feature>
<proteinExistence type="predicted"/>
<dbReference type="Proteomes" id="UP001634007">
    <property type="component" value="Unassembled WGS sequence"/>
</dbReference>